<dbReference type="EMBL" id="LSSM01004006">
    <property type="protein sequence ID" value="OMJ16127.1"/>
    <property type="molecule type" value="Genomic_DNA"/>
</dbReference>
<organism evidence="3 4">
    <name type="scientific">Smittium culicis</name>
    <dbReference type="NCBI Taxonomy" id="133412"/>
    <lineage>
        <taxon>Eukaryota</taxon>
        <taxon>Fungi</taxon>
        <taxon>Fungi incertae sedis</taxon>
        <taxon>Zoopagomycota</taxon>
        <taxon>Kickxellomycotina</taxon>
        <taxon>Harpellomycetes</taxon>
        <taxon>Harpellales</taxon>
        <taxon>Legeriomycetaceae</taxon>
        <taxon>Smittium</taxon>
    </lineage>
</organism>
<evidence type="ECO:0000256" key="1">
    <source>
        <dbReference type="SAM" id="MobiDB-lite"/>
    </source>
</evidence>
<feature type="chain" id="PRO_5012028702" evidence="2">
    <location>
        <begin position="26"/>
        <end position="144"/>
    </location>
</feature>
<proteinExistence type="predicted"/>
<feature type="signal peptide" evidence="2">
    <location>
        <begin position="1"/>
        <end position="25"/>
    </location>
</feature>
<sequence length="144" mass="16698">MRVTLSGLVLAASAVFAVLVSPVVGSSNGSTHKRHGHRHGHRHKHRGGRRGYFRNAYPPSVYYGQRFQFLYQCSPDFQKYWNSDVLFRRKWNTDLIFRNAWFASLYPTGLPQYRVGGIYYGYLGRTRWGRKRHGGRWSGKGHHG</sequence>
<keyword evidence="4" id="KW-1185">Reference proteome</keyword>
<feature type="compositionally biased region" description="Basic residues" evidence="1">
    <location>
        <begin position="31"/>
        <end position="49"/>
    </location>
</feature>
<name>A0A1R1XNA7_9FUNG</name>
<evidence type="ECO:0000313" key="4">
    <source>
        <dbReference type="Proteomes" id="UP000187429"/>
    </source>
</evidence>
<keyword evidence="2" id="KW-0732">Signal</keyword>
<accession>A0A1R1XNA7</accession>
<feature type="region of interest" description="Disordered" evidence="1">
    <location>
        <begin position="27"/>
        <end position="49"/>
    </location>
</feature>
<dbReference type="Proteomes" id="UP000187429">
    <property type="component" value="Unassembled WGS sequence"/>
</dbReference>
<evidence type="ECO:0000313" key="3">
    <source>
        <dbReference type="EMBL" id="OMJ16127.1"/>
    </source>
</evidence>
<comment type="caution">
    <text evidence="3">The sequence shown here is derived from an EMBL/GenBank/DDBJ whole genome shotgun (WGS) entry which is preliminary data.</text>
</comment>
<reference evidence="4" key="1">
    <citation type="submission" date="2017-01" db="EMBL/GenBank/DDBJ databases">
        <authorList>
            <person name="Wang Y."/>
            <person name="White M."/>
            <person name="Kvist S."/>
            <person name="Moncalvo J.-M."/>
        </authorList>
    </citation>
    <scope>NUCLEOTIDE SEQUENCE [LARGE SCALE GENOMIC DNA]</scope>
    <source>
        <strain evidence="4">ID-206-W2</strain>
    </source>
</reference>
<dbReference type="AlphaFoldDB" id="A0A1R1XNA7"/>
<dbReference type="OrthoDB" id="5589309at2759"/>
<gene>
    <name evidence="3" type="ORF">AYI69_g7955</name>
</gene>
<protein>
    <submittedName>
        <fullName evidence="3">Uncharacterized protein</fullName>
    </submittedName>
</protein>
<evidence type="ECO:0000256" key="2">
    <source>
        <dbReference type="SAM" id="SignalP"/>
    </source>
</evidence>